<evidence type="ECO:0000259" key="1">
    <source>
        <dbReference type="Pfam" id="PF05368"/>
    </source>
</evidence>
<proteinExistence type="predicted"/>
<dbReference type="SUPFAM" id="SSF51735">
    <property type="entry name" value="NAD(P)-binding Rossmann-fold domains"/>
    <property type="match status" value="1"/>
</dbReference>
<sequence length="290" mass="28663">MHVVTGATGRVGGATAAALLAAGAGVRVVVRDPARAPRWAARGAQVAVADLRDRAALAAALDGADGAFVLSPFDLDAADPLAHAAAVADSVAGAVADAGVPHVVALSSGGADLRAGTGPVLGLHRLEEALGGTGAVVTALRACHFQEKVGDVLDLAREQGVLPVLGGSADHARPQVATRDVGAVAARALLAPPARSEAVDVLGPAISEREVAEVLTRALRRPVQPVVVAEAAWVPALADAGLPPAAAELVAELYRADERGLLAPRGDRVVVGTTSPADTVAALGAVAAVA</sequence>
<organism evidence="2 3">
    <name type="scientific">Cellulomonas pakistanensis</name>
    <dbReference type="NCBI Taxonomy" id="992287"/>
    <lineage>
        <taxon>Bacteria</taxon>
        <taxon>Bacillati</taxon>
        <taxon>Actinomycetota</taxon>
        <taxon>Actinomycetes</taxon>
        <taxon>Micrococcales</taxon>
        <taxon>Cellulomonadaceae</taxon>
        <taxon>Cellulomonas</taxon>
    </lineage>
</organism>
<dbReference type="PANTHER" id="PTHR43162">
    <property type="match status" value="1"/>
</dbReference>
<reference evidence="2" key="1">
    <citation type="submission" date="2021-01" db="EMBL/GenBank/DDBJ databases">
        <title>Whole genome shotgun sequence of Cellulomonas pakistanensis NBRC 110800.</title>
        <authorList>
            <person name="Komaki H."/>
            <person name="Tamura T."/>
        </authorList>
    </citation>
    <scope>NUCLEOTIDE SEQUENCE</scope>
    <source>
        <strain evidence="2">NBRC 110800</strain>
    </source>
</reference>
<dbReference type="Gene3D" id="3.90.25.10">
    <property type="entry name" value="UDP-galactose 4-epimerase, domain 1"/>
    <property type="match status" value="1"/>
</dbReference>
<dbReference type="InterPro" id="IPR051604">
    <property type="entry name" value="Ergot_Alk_Oxidoreductase"/>
</dbReference>
<dbReference type="RefSeq" id="WP_203669510.1">
    <property type="nucleotide sequence ID" value="NZ_BONO01000024.1"/>
</dbReference>
<dbReference type="PANTHER" id="PTHR43162:SF1">
    <property type="entry name" value="PRESTALK A DIFFERENTIATION PROTEIN A"/>
    <property type="match status" value="1"/>
</dbReference>
<evidence type="ECO:0000313" key="3">
    <source>
        <dbReference type="Proteomes" id="UP000642125"/>
    </source>
</evidence>
<dbReference type="Pfam" id="PF05368">
    <property type="entry name" value="NmrA"/>
    <property type="match status" value="1"/>
</dbReference>
<protein>
    <recommendedName>
        <fullName evidence="1">NmrA-like domain-containing protein</fullName>
    </recommendedName>
</protein>
<name>A0A919U7M5_9CELL</name>
<dbReference type="Proteomes" id="UP000642125">
    <property type="component" value="Unassembled WGS sequence"/>
</dbReference>
<feature type="domain" description="NmrA-like" evidence="1">
    <location>
        <begin position="3"/>
        <end position="231"/>
    </location>
</feature>
<keyword evidence="3" id="KW-1185">Reference proteome</keyword>
<dbReference type="InterPro" id="IPR036291">
    <property type="entry name" value="NAD(P)-bd_dom_sf"/>
</dbReference>
<gene>
    <name evidence="2" type="ORF">Cpa01nite_29060</name>
</gene>
<comment type="caution">
    <text evidence="2">The sequence shown here is derived from an EMBL/GenBank/DDBJ whole genome shotgun (WGS) entry which is preliminary data.</text>
</comment>
<accession>A0A919U7M5</accession>
<dbReference type="InterPro" id="IPR008030">
    <property type="entry name" value="NmrA-like"/>
</dbReference>
<dbReference type="AlphaFoldDB" id="A0A919U7M5"/>
<evidence type="ECO:0000313" key="2">
    <source>
        <dbReference type="EMBL" id="GIG37525.1"/>
    </source>
</evidence>
<dbReference type="Gene3D" id="3.40.50.720">
    <property type="entry name" value="NAD(P)-binding Rossmann-like Domain"/>
    <property type="match status" value="1"/>
</dbReference>
<dbReference type="EMBL" id="BONO01000024">
    <property type="protein sequence ID" value="GIG37525.1"/>
    <property type="molecule type" value="Genomic_DNA"/>
</dbReference>